<comment type="catalytic activity">
    <reaction evidence="5">
        <text>L-arginyl-[protein] + 2 S-adenosyl-L-methionine = N(omega),N(omega)-dimethyl-L-arginyl-[protein] + 2 S-adenosyl-L-homocysteine + 2 H(+)</text>
        <dbReference type="Rhea" id="RHEA:48096"/>
        <dbReference type="Rhea" id="RHEA-COMP:10532"/>
        <dbReference type="Rhea" id="RHEA-COMP:11991"/>
        <dbReference type="ChEBI" id="CHEBI:15378"/>
        <dbReference type="ChEBI" id="CHEBI:29965"/>
        <dbReference type="ChEBI" id="CHEBI:57856"/>
        <dbReference type="ChEBI" id="CHEBI:59789"/>
        <dbReference type="ChEBI" id="CHEBI:61897"/>
        <dbReference type="EC" id="2.1.1.319"/>
    </reaction>
    <physiologicalReaction direction="left-to-right" evidence="5">
        <dbReference type="Rhea" id="RHEA:48097"/>
    </physiologicalReaction>
</comment>
<dbReference type="Pfam" id="PF06325">
    <property type="entry name" value="PrmA"/>
    <property type="match status" value="1"/>
</dbReference>
<dbReference type="InterPro" id="IPR036236">
    <property type="entry name" value="Znf_C2H2_sf"/>
</dbReference>
<proteinExistence type="predicted"/>
<dbReference type="AlphaFoldDB" id="A0A066VX93"/>
<evidence type="ECO:0000256" key="1">
    <source>
        <dbReference type="ARBA" id="ARBA00011925"/>
    </source>
</evidence>
<evidence type="ECO:0000256" key="5">
    <source>
        <dbReference type="ARBA" id="ARBA00047384"/>
    </source>
</evidence>
<dbReference type="GO" id="GO:0032259">
    <property type="term" value="P:methylation"/>
    <property type="evidence" value="ECO:0007669"/>
    <property type="project" value="UniProtKB-KW"/>
</dbReference>
<dbReference type="InterPro" id="IPR029063">
    <property type="entry name" value="SAM-dependent_MTases_sf"/>
</dbReference>
<evidence type="ECO:0000256" key="8">
    <source>
        <dbReference type="SAM" id="Coils"/>
    </source>
</evidence>
<feature type="coiled-coil region" evidence="8">
    <location>
        <begin position="209"/>
        <end position="236"/>
    </location>
</feature>
<gene>
    <name evidence="11" type="ORF">K437DRAFT_246692</name>
</gene>
<evidence type="ECO:0000259" key="10">
    <source>
        <dbReference type="Pfam" id="PF22528"/>
    </source>
</evidence>
<feature type="domain" description="Protein arginine N-methyltransferase" evidence="10">
    <location>
        <begin position="436"/>
        <end position="533"/>
    </location>
</feature>
<feature type="region of interest" description="Disordered" evidence="9">
    <location>
        <begin position="1"/>
        <end position="63"/>
    </location>
</feature>
<dbReference type="Pfam" id="PF22528">
    <property type="entry name" value="PRMT_C"/>
    <property type="match status" value="2"/>
</dbReference>
<dbReference type="PROSITE" id="PS51678">
    <property type="entry name" value="SAM_MT_PRMT"/>
    <property type="match status" value="1"/>
</dbReference>
<dbReference type="GO" id="GO:0042054">
    <property type="term" value="F:histone methyltransferase activity"/>
    <property type="evidence" value="ECO:0007669"/>
    <property type="project" value="TreeGrafter"/>
</dbReference>
<dbReference type="SUPFAM" id="SSF57667">
    <property type="entry name" value="beta-beta-alpha zinc fingers"/>
    <property type="match status" value="1"/>
</dbReference>
<sequence>MTDLKGKVPERKQAANEFDDARSSGDSSFDEADDQDWADWVDDDEQGQQQPLQPGLSYSGNDKSGISAGSQVGFKVPTLALFPEGGNNKLQTLGDAMAALAHAASLGCDLVEVVHRLQLDAIATIRLLNHLRRHPGSLTPVQVAALQGSEPFLSDDAELKPVPGAENDGLLQIDFDELIEERIATGGSFGTDAKSGVSRPAGVRASEGSAALRKRVEDLEQQLVATQMAYAELQERSLAQLGVDETHASEGCSTLAGQRITPLVATGAALPRDDDTHYFESYASNDIHQTMISDTARTLSYARFILSPANAHLFRGKRVMDVGCGSGILSLFAARAGADLVVAIDASDVATRATQNVRENGFDKVIKVVRGKVEDLKEELKPYEGKIDVIISEWMGYFLLYESMLPSVLHARDLYLRRTTTPENPFPGLLAPSHCRMTLAAVSDVELLHERVHFWNDVHGFKMTAMTKGLFDEAYTECLKPEAVVTDIADIYDLPLCVLPPKQPTFRSPFRLTSKRCAAIHGFVSWFDTWFMTSPAPYRVDSETNVPVQLQGGERLGDLPPCTTDVITVEDVPALKLKGSDLAPSPASDSTEAKGEVVSFTTGPYGKDTHWKQTVFLLKEPIDAEEGSVISGEIIVTQSESNSRELEVELHYMLEDAVSVVTTSTTTTSEAAATPVGKGVKMVQAKMVQLFKVR</sequence>
<evidence type="ECO:0000256" key="3">
    <source>
        <dbReference type="ARBA" id="ARBA00022679"/>
    </source>
</evidence>
<keyword evidence="12" id="KW-1185">Reference proteome</keyword>
<dbReference type="STRING" id="1037660.A0A066VX93"/>
<dbReference type="PANTHER" id="PTHR11006">
    <property type="entry name" value="PROTEIN ARGININE N-METHYLTRANSFERASE"/>
    <property type="match status" value="1"/>
</dbReference>
<dbReference type="Gene3D" id="3.40.50.150">
    <property type="entry name" value="Vaccinia Virus protein VP39"/>
    <property type="match status" value="1"/>
</dbReference>
<dbReference type="EC" id="2.1.1.319" evidence="1"/>
<dbReference type="InParanoid" id="A0A066VX93"/>
<keyword evidence="2 7" id="KW-0489">Methyltransferase</keyword>
<keyword evidence="4 7" id="KW-0949">S-adenosyl-L-methionine</keyword>
<dbReference type="CDD" id="cd02440">
    <property type="entry name" value="AdoMet_MTases"/>
    <property type="match status" value="1"/>
</dbReference>
<feature type="compositionally biased region" description="Low complexity" evidence="9">
    <location>
        <begin position="47"/>
        <end position="56"/>
    </location>
</feature>
<dbReference type="InterPro" id="IPR055135">
    <property type="entry name" value="PRMT_dom"/>
</dbReference>
<protein>
    <recommendedName>
        <fullName evidence="1">type I protein arginine methyltransferase</fullName>
        <ecNumber evidence="1">2.1.1.319</ecNumber>
    </recommendedName>
</protein>
<dbReference type="GO" id="GO:0005634">
    <property type="term" value="C:nucleus"/>
    <property type="evidence" value="ECO:0007669"/>
    <property type="project" value="TreeGrafter"/>
</dbReference>
<dbReference type="OrthoDB" id="7848332at2759"/>
<keyword evidence="8" id="KW-0175">Coiled coil</keyword>
<dbReference type="RefSeq" id="XP_013243436.1">
    <property type="nucleotide sequence ID" value="XM_013387982.1"/>
</dbReference>
<name>A0A066VX93_TILAU</name>
<evidence type="ECO:0000256" key="4">
    <source>
        <dbReference type="ARBA" id="ARBA00022691"/>
    </source>
</evidence>
<feature type="compositionally biased region" description="Acidic residues" evidence="9">
    <location>
        <begin position="28"/>
        <end position="46"/>
    </location>
</feature>
<dbReference type="OMA" id="MAPSQCK"/>
<dbReference type="FunFam" id="3.40.50.150:FF:000003">
    <property type="entry name" value="Blast:Protein arginine N-methyltransferase 1"/>
    <property type="match status" value="1"/>
</dbReference>
<dbReference type="EMBL" id="JMSN01000037">
    <property type="protein sequence ID" value="KDN46121.1"/>
    <property type="molecule type" value="Genomic_DNA"/>
</dbReference>
<dbReference type="SUPFAM" id="SSF53335">
    <property type="entry name" value="S-adenosyl-L-methionine-dependent methyltransferases"/>
    <property type="match status" value="1"/>
</dbReference>
<comment type="catalytic activity">
    <reaction evidence="6">
        <text>L-arginyl-[protein] + S-adenosyl-L-methionine = N(omega)-methyl-L-arginyl-[protein] + S-adenosyl-L-homocysteine + H(+)</text>
        <dbReference type="Rhea" id="RHEA:48100"/>
        <dbReference type="Rhea" id="RHEA-COMP:10532"/>
        <dbReference type="Rhea" id="RHEA-COMP:11990"/>
        <dbReference type="ChEBI" id="CHEBI:15378"/>
        <dbReference type="ChEBI" id="CHEBI:29965"/>
        <dbReference type="ChEBI" id="CHEBI:57856"/>
        <dbReference type="ChEBI" id="CHEBI:59789"/>
        <dbReference type="ChEBI" id="CHEBI:65280"/>
    </reaction>
    <physiologicalReaction direction="left-to-right" evidence="6">
        <dbReference type="Rhea" id="RHEA:48101"/>
    </physiologicalReaction>
</comment>
<evidence type="ECO:0000256" key="2">
    <source>
        <dbReference type="ARBA" id="ARBA00022603"/>
    </source>
</evidence>
<evidence type="ECO:0000256" key="6">
    <source>
        <dbReference type="ARBA" id="ARBA00049303"/>
    </source>
</evidence>
<evidence type="ECO:0000313" key="11">
    <source>
        <dbReference type="EMBL" id="KDN46121.1"/>
    </source>
</evidence>
<feature type="compositionally biased region" description="Basic and acidic residues" evidence="9">
    <location>
        <begin position="1"/>
        <end position="23"/>
    </location>
</feature>
<dbReference type="HOGENOM" id="CLU_017375_6_1_1"/>
<evidence type="ECO:0000256" key="9">
    <source>
        <dbReference type="SAM" id="MobiDB-lite"/>
    </source>
</evidence>
<comment type="caution">
    <text evidence="11">The sequence shown here is derived from an EMBL/GenBank/DDBJ whole genome shotgun (WGS) entry which is preliminary data.</text>
</comment>
<dbReference type="PANTHER" id="PTHR11006:SF53">
    <property type="entry name" value="PROTEIN ARGININE N-METHYLTRANSFERASE 3"/>
    <property type="match status" value="1"/>
</dbReference>
<dbReference type="GO" id="GO:0035242">
    <property type="term" value="F:protein-arginine omega-N asymmetric methyltransferase activity"/>
    <property type="evidence" value="ECO:0007669"/>
    <property type="project" value="UniProtKB-EC"/>
</dbReference>
<organism evidence="11 12">
    <name type="scientific">Tilletiaria anomala (strain ATCC 24038 / CBS 436.72 / UBC 951)</name>
    <dbReference type="NCBI Taxonomy" id="1037660"/>
    <lineage>
        <taxon>Eukaryota</taxon>
        <taxon>Fungi</taxon>
        <taxon>Dikarya</taxon>
        <taxon>Basidiomycota</taxon>
        <taxon>Ustilaginomycotina</taxon>
        <taxon>Exobasidiomycetes</taxon>
        <taxon>Georgefischeriales</taxon>
        <taxon>Tilletiariaceae</taxon>
        <taxon>Tilletiaria</taxon>
    </lineage>
</organism>
<dbReference type="Gene3D" id="2.70.160.11">
    <property type="entry name" value="Hnrnp arginine n-methyltransferase1"/>
    <property type="match status" value="1"/>
</dbReference>
<evidence type="ECO:0000313" key="12">
    <source>
        <dbReference type="Proteomes" id="UP000027361"/>
    </source>
</evidence>
<dbReference type="GeneID" id="25263223"/>
<accession>A0A066VX93</accession>
<dbReference type="Proteomes" id="UP000027361">
    <property type="component" value="Unassembled WGS sequence"/>
</dbReference>
<keyword evidence="3 7" id="KW-0808">Transferase</keyword>
<evidence type="ECO:0000256" key="7">
    <source>
        <dbReference type="PROSITE-ProRule" id="PRU01015"/>
    </source>
</evidence>
<feature type="domain" description="Protein arginine N-methyltransferase" evidence="10">
    <location>
        <begin position="597"/>
        <end position="656"/>
    </location>
</feature>
<reference evidence="11 12" key="1">
    <citation type="submission" date="2014-05" db="EMBL/GenBank/DDBJ databases">
        <title>Draft genome sequence of a rare smut relative, Tilletiaria anomala UBC 951.</title>
        <authorList>
            <consortium name="DOE Joint Genome Institute"/>
            <person name="Toome M."/>
            <person name="Kuo A."/>
            <person name="Henrissat B."/>
            <person name="Lipzen A."/>
            <person name="Tritt A."/>
            <person name="Yoshinaga Y."/>
            <person name="Zane M."/>
            <person name="Barry K."/>
            <person name="Grigoriev I.V."/>
            <person name="Spatafora J.W."/>
            <person name="Aimea M.C."/>
        </authorList>
    </citation>
    <scope>NUCLEOTIDE SEQUENCE [LARGE SCALE GENOMIC DNA]</scope>
    <source>
        <strain evidence="11 12">UBC 951</strain>
    </source>
</reference>
<dbReference type="InterPro" id="IPR025799">
    <property type="entry name" value="Arg_MeTrfase"/>
</dbReference>